<feature type="domain" description="Kringle" evidence="4">
    <location>
        <begin position="27"/>
        <end position="112"/>
    </location>
</feature>
<comment type="caution">
    <text evidence="3">Lacks conserved residue(s) required for the propagation of feature annotation.</text>
</comment>
<gene>
    <name evidence="5" type="ORF">DSTB1V02_LOCUS11994</name>
</gene>
<feature type="domain" description="Kringle" evidence="4">
    <location>
        <begin position="369"/>
        <end position="448"/>
    </location>
</feature>
<dbReference type="PANTHER" id="PTHR24261:SF7">
    <property type="entry name" value="KRINGLE DOMAIN-CONTAINING PROTEIN"/>
    <property type="match status" value="1"/>
</dbReference>
<dbReference type="Gene3D" id="2.40.20.10">
    <property type="entry name" value="Plasminogen Kringle 4"/>
    <property type="match status" value="6"/>
</dbReference>
<dbReference type="AlphaFoldDB" id="A0A7R9ADT9"/>
<feature type="domain" description="Kringle" evidence="4">
    <location>
        <begin position="141"/>
        <end position="223"/>
    </location>
</feature>
<evidence type="ECO:0000256" key="3">
    <source>
        <dbReference type="PROSITE-ProRule" id="PRU00121"/>
    </source>
</evidence>
<dbReference type="InterPro" id="IPR038178">
    <property type="entry name" value="Kringle_sf"/>
</dbReference>
<reference evidence="5" key="1">
    <citation type="submission" date="2020-11" db="EMBL/GenBank/DDBJ databases">
        <authorList>
            <person name="Tran Van P."/>
        </authorList>
    </citation>
    <scope>NUCLEOTIDE SEQUENCE</scope>
</reference>
<dbReference type="InterPro" id="IPR050759">
    <property type="entry name" value="Serine_protease_kringle"/>
</dbReference>
<dbReference type="PRINTS" id="PR00018">
    <property type="entry name" value="KRINGLE"/>
</dbReference>
<feature type="disulfide bond" evidence="3">
    <location>
        <begin position="84"/>
        <end position="107"/>
    </location>
</feature>
<keyword evidence="2 3" id="KW-1015">Disulfide bond</keyword>
<dbReference type="Proteomes" id="UP000677054">
    <property type="component" value="Unassembled WGS sequence"/>
</dbReference>
<dbReference type="OrthoDB" id="1915767at2759"/>
<name>A0A7R9ADT9_9CRUS</name>
<feature type="disulfide bond" evidence="3">
    <location>
        <begin position="327"/>
        <end position="350"/>
    </location>
</feature>
<evidence type="ECO:0000256" key="1">
    <source>
        <dbReference type="ARBA" id="ARBA00022572"/>
    </source>
</evidence>
<dbReference type="SUPFAM" id="SSF57440">
    <property type="entry name" value="Kringle-like"/>
    <property type="match status" value="6"/>
</dbReference>
<dbReference type="InterPro" id="IPR000001">
    <property type="entry name" value="Kringle"/>
</dbReference>
<evidence type="ECO:0000256" key="2">
    <source>
        <dbReference type="ARBA" id="ARBA00023157"/>
    </source>
</evidence>
<feature type="domain" description="Kringle" evidence="4">
    <location>
        <begin position="258"/>
        <end position="355"/>
    </location>
</feature>
<evidence type="ECO:0000259" key="4">
    <source>
        <dbReference type="PROSITE" id="PS50070"/>
    </source>
</evidence>
<evidence type="ECO:0000313" key="6">
    <source>
        <dbReference type="Proteomes" id="UP000677054"/>
    </source>
</evidence>
<sequence length="649" mass="75546">MENFPLVSTYGLLDEQVYPECRLTEMGKEYIGTLDFTESGKPCLRWDSPDVKMFYSTIAKGFDRYMFFEEHFLNQDPSSHKNFCRNPTLNNMPWCFVENDGLKWEYCSIPFCDVLKMKRLRFYKERCRLFSAAPECKRTQKGAEYVGAQNKGISGSTCLAWVSYEGGIPEEMFAMRRQAFPDALTDEHNYCRNPTGKPGGPWCKVPDPTGSGNDWEYCDVRLCAGANAKRTCETEGRCASSGVEVSRIYPECRMTPMGKEYRGTHSQTENGIECLSWSMTMSWFGINIDDLQDFLYSYHPYHERNEVPQDLQKAMRKVIENQEGNYCRNPARAERPWCFASVTPLRWEYCDIPFCHPPKEPLECRLTKEGLDYAGFKNVDSDGRKCLPWLSRPHDKRFAFMDFMTFPDENMDSSHDFCRNPDADSGGPWCFIEEGTSERWGQCTVPFCSQLNERVAVEGEPAEGYPECLQTSMGKEYVGTTRKTKTGKPCLRWDSQPYGKPEDFRPNVPYEAHFRFGNSTLHQDFCRNPTFRHQPWCFVEDGVIEWEFCRIPFCPDYPNKTECRWTKEGEEYAGTRNKSLSGELCMTWQESALLERLWHRFPEDMRSENHNFCRNPDGRETGPYCFVQKILNPQIDACDIPFCPFHYLY</sequence>
<dbReference type="InterPro" id="IPR013806">
    <property type="entry name" value="Kringle-like"/>
</dbReference>
<evidence type="ECO:0000313" key="5">
    <source>
        <dbReference type="EMBL" id="CAD7252236.1"/>
    </source>
</evidence>
<proteinExistence type="predicted"/>
<organism evidence="5">
    <name type="scientific">Darwinula stevensoni</name>
    <dbReference type="NCBI Taxonomy" id="69355"/>
    <lineage>
        <taxon>Eukaryota</taxon>
        <taxon>Metazoa</taxon>
        <taxon>Ecdysozoa</taxon>
        <taxon>Arthropoda</taxon>
        <taxon>Crustacea</taxon>
        <taxon>Oligostraca</taxon>
        <taxon>Ostracoda</taxon>
        <taxon>Podocopa</taxon>
        <taxon>Podocopida</taxon>
        <taxon>Darwinulocopina</taxon>
        <taxon>Darwinuloidea</taxon>
        <taxon>Darwinulidae</taxon>
        <taxon>Darwinula</taxon>
    </lineage>
</organism>
<keyword evidence="1 3" id="KW-0420">Kringle</keyword>
<dbReference type="InterPro" id="IPR018056">
    <property type="entry name" value="Kringle_CS"/>
</dbReference>
<dbReference type="EMBL" id="CAJPEV010004223">
    <property type="protein sequence ID" value="CAG0901424.1"/>
    <property type="molecule type" value="Genomic_DNA"/>
</dbReference>
<dbReference type="SMART" id="SM00130">
    <property type="entry name" value="KR"/>
    <property type="match status" value="6"/>
</dbReference>
<dbReference type="PROSITE" id="PS50070">
    <property type="entry name" value="KRINGLE_2"/>
    <property type="match status" value="6"/>
</dbReference>
<dbReference type="PROSITE" id="PS00021">
    <property type="entry name" value="KRINGLE_1"/>
    <property type="match status" value="6"/>
</dbReference>
<accession>A0A7R9ADT9</accession>
<dbReference type="Pfam" id="PF00051">
    <property type="entry name" value="Kringle"/>
    <property type="match status" value="6"/>
</dbReference>
<feature type="domain" description="Kringle" evidence="4">
    <location>
        <begin position="474"/>
        <end position="554"/>
    </location>
</feature>
<dbReference type="EMBL" id="LR903740">
    <property type="protein sequence ID" value="CAD7252236.1"/>
    <property type="molecule type" value="Genomic_DNA"/>
</dbReference>
<keyword evidence="6" id="KW-1185">Reference proteome</keyword>
<feature type="disulfide bond" evidence="3">
    <location>
        <begin position="526"/>
        <end position="549"/>
    </location>
</feature>
<dbReference type="PANTHER" id="PTHR24261">
    <property type="entry name" value="PLASMINOGEN-RELATED"/>
    <property type="match status" value="1"/>
</dbReference>
<protein>
    <recommendedName>
        <fullName evidence="4">Kringle domain-containing protein</fullName>
    </recommendedName>
</protein>
<feature type="domain" description="Kringle" evidence="4">
    <location>
        <begin position="568"/>
        <end position="643"/>
    </location>
</feature>